<comment type="catalytic activity">
    <reaction evidence="15">
        <text>NAD(+) + NADPH + H(+)(in) = NADH + NADP(+) + H(+)(out)</text>
        <dbReference type="Rhea" id="RHEA:47992"/>
        <dbReference type="ChEBI" id="CHEBI:15378"/>
        <dbReference type="ChEBI" id="CHEBI:57540"/>
        <dbReference type="ChEBI" id="CHEBI:57783"/>
        <dbReference type="ChEBI" id="CHEBI:57945"/>
        <dbReference type="ChEBI" id="CHEBI:58349"/>
        <dbReference type="EC" id="7.1.1.1"/>
    </reaction>
</comment>
<evidence type="ECO:0000313" key="23">
    <source>
        <dbReference type="EMBL" id="KAJ3605659.1"/>
    </source>
</evidence>
<comment type="similarity">
    <text evidence="17">In the C-terminal section; belongs to the PNT beta subunit family.</text>
</comment>
<dbReference type="PROSITE" id="PS00836">
    <property type="entry name" value="ALADH_PNT_1"/>
    <property type="match status" value="1"/>
</dbReference>
<comment type="similarity">
    <text evidence="2">In the N-terminal section; belongs to the AlaDH/PNT family.</text>
</comment>
<reference evidence="23" key="1">
    <citation type="submission" date="2022-07" db="EMBL/GenBank/DDBJ databases">
        <title>Chromosome-level genome of Muraenolepis orangiensis.</title>
        <authorList>
            <person name="Kim J."/>
        </authorList>
    </citation>
    <scope>NUCLEOTIDE SEQUENCE</scope>
    <source>
        <strain evidence="23">KU_S4_2022</strain>
        <tissue evidence="23">Muscle</tissue>
    </source>
</reference>
<evidence type="ECO:0000256" key="2">
    <source>
        <dbReference type="ARBA" id="ARBA00005624"/>
    </source>
</evidence>
<evidence type="ECO:0000259" key="22">
    <source>
        <dbReference type="SMART" id="SM01003"/>
    </source>
</evidence>
<dbReference type="NCBIfam" id="NF006942">
    <property type="entry name" value="PRK09424.1"/>
    <property type="match status" value="1"/>
</dbReference>
<evidence type="ECO:0000259" key="21">
    <source>
        <dbReference type="SMART" id="SM01002"/>
    </source>
</evidence>
<evidence type="ECO:0000256" key="9">
    <source>
        <dbReference type="ARBA" id="ARBA00022967"/>
    </source>
</evidence>
<dbReference type="CDD" id="cd05304">
    <property type="entry name" value="Rubrum_tdh"/>
    <property type="match status" value="1"/>
</dbReference>
<dbReference type="PANTHER" id="PTHR10160">
    <property type="entry name" value="NAD(P) TRANSHYDROGENASE"/>
    <property type="match status" value="1"/>
</dbReference>
<dbReference type="GO" id="GO:0006740">
    <property type="term" value="P:NADPH regeneration"/>
    <property type="evidence" value="ECO:0007669"/>
    <property type="project" value="TreeGrafter"/>
</dbReference>
<dbReference type="Pfam" id="PF01262">
    <property type="entry name" value="AlaDh_PNT_C"/>
    <property type="match status" value="1"/>
</dbReference>
<evidence type="ECO:0000256" key="4">
    <source>
        <dbReference type="ARBA" id="ARBA00012943"/>
    </source>
</evidence>
<dbReference type="Gene3D" id="3.40.50.1220">
    <property type="entry name" value="TPP-binding domain"/>
    <property type="match status" value="1"/>
</dbReference>
<feature type="transmembrane region" description="Helical" evidence="20">
    <location>
        <begin position="781"/>
        <end position="798"/>
    </location>
</feature>
<dbReference type="EMBL" id="JANIIK010000043">
    <property type="protein sequence ID" value="KAJ3605659.1"/>
    <property type="molecule type" value="Genomic_DNA"/>
</dbReference>
<evidence type="ECO:0000256" key="10">
    <source>
        <dbReference type="ARBA" id="ARBA00022989"/>
    </source>
</evidence>
<evidence type="ECO:0000256" key="19">
    <source>
        <dbReference type="ARBA" id="ARBA00079255"/>
    </source>
</evidence>
<evidence type="ECO:0000256" key="18">
    <source>
        <dbReference type="ARBA" id="ARBA00074145"/>
    </source>
</evidence>
<evidence type="ECO:0000256" key="8">
    <source>
        <dbReference type="ARBA" id="ARBA00022946"/>
    </source>
</evidence>
<evidence type="ECO:0000256" key="11">
    <source>
        <dbReference type="ARBA" id="ARBA00022990"/>
    </source>
</evidence>
<evidence type="ECO:0000256" key="20">
    <source>
        <dbReference type="SAM" id="Phobius"/>
    </source>
</evidence>
<accession>A0A9Q0EE48</accession>
<feature type="transmembrane region" description="Helical" evidence="20">
    <location>
        <begin position="530"/>
        <end position="551"/>
    </location>
</feature>
<keyword evidence="6" id="KW-0999">Mitochondrion inner membrane</keyword>
<evidence type="ECO:0000313" key="24">
    <source>
        <dbReference type="Proteomes" id="UP001148018"/>
    </source>
</evidence>
<dbReference type="InterPro" id="IPR029035">
    <property type="entry name" value="DHS-like_NAD/FAD-binding_dom"/>
</dbReference>
<feature type="domain" description="Alanine dehydrogenase/pyridine nucleotide transhydrogenase N-terminal" evidence="22">
    <location>
        <begin position="61"/>
        <end position="200"/>
    </location>
</feature>
<feature type="transmembrane region" description="Helical" evidence="20">
    <location>
        <begin position="598"/>
        <end position="617"/>
    </location>
</feature>
<dbReference type="GO" id="GO:0050661">
    <property type="term" value="F:NADP binding"/>
    <property type="evidence" value="ECO:0007669"/>
    <property type="project" value="TreeGrafter"/>
</dbReference>
<dbReference type="PROSITE" id="PS51257">
    <property type="entry name" value="PROKAR_LIPOPROTEIN"/>
    <property type="match status" value="1"/>
</dbReference>
<evidence type="ECO:0000256" key="6">
    <source>
        <dbReference type="ARBA" id="ARBA00022792"/>
    </source>
</evidence>
<feature type="transmembrane region" description="Helical" evidence="20">
    <location>
        <begin position="859"/>
        <end position="880"/>
    </location>
</feature>
<feature type="transmembrane region" description="Helical" evidence="20">
    <location>
        <begin position="557"/>
        <end position="578"/>
    </location>
</feature>
<evidence type="ECO:0000256" key="17">
    <source>
        <dbReference type="ARBA" id="ARBA00061558"/>
    </source>
</evidence>
<feature type="transmembrane region" description="Helical" evidence="20">
    <location>
        <begin position="704"/>
        <end position="725"/>
    </location>
</feature>
<dbReference type="GO" id="GO:0005743">
    <property type="term" value="C:mitochondrial inner membrane"/>
    <property type="evidence" value="ECO:0007669"/>
    <property type="project" value="UniProtKB-SubCell"/>
</dbReference>
<organism evidence="23 24">
    <name type="scientific">Muraenolepis orangiensis</name>
    <name type="common">Patagonian moray cod</name>
    <dbReference type="NCBI Taxonomy" id="630683"/>
    <lineage>
        <taxon>Eukaryota</taxon>
        <taxon>Metazoa</taxon>
        <taxon>Chordata</taxon>
        <taxon>Craniata</taxon>
        <taxon>Vertebrata</taxon>
        <taxon>Euteleostomi</taxon>
        <taxon>Actinopterygii</taxon>
        <taxon>Neopterygii</taxon>
        <taxon>Teleostei</taxon>
        <taxon>Neoteleostei</taxon>
        <taxon>Acanthomorphata</taxon>
        <taxon>Zeiogadaria</taxon>
        <taxon>Gadariae</taxon>
        <taxon>Gadiformes</taxon>
        <taxon>Muraenolepidoidei</taxon>
        <taxon>Muraenolepididae</taxon>
        <taxon>Muraenolepis</taxon>
    </lineage>
</organism>
<dbReference type="SUPFAM" id="SSF52283">
    <property type="entry name" value="Formate/glycerate dehydrogenase catalytic domain-like"/>
    <property type="match status" value="1"/>
</dbReference>
<dbReference type="SMART" id="SM01002">
    <property type="entry name" value="AlaDh_PNT_C"/>
    <property type="match status" value="1"/>
</dbReference>
<keyword evidence="12" id="KW-0520">NAD</keyword>
<feature type="domain" description="Alanine dehydrogenase/pyridine nucleotide transhydrogenase NAD(H)-binding" evidence="21">
    <location>
        <begin position="209"/>
        <end position="373"/>
    </location>
</feature>
<dbReference type="GO" id="GO:0016491">
    <property type="term" value="F:oxidoreductase activity"/>
    <property type="evidence" value="ECO:0007669"/>
    <property type="project" value="InterPro"/>
</dbReference>
<evidence type="ECO:0000256" key="13">
    <source>
        <dbReference type="ARBA" id="ARBA00023128"/>
    </source>
</evidence>
<dbReference type="Pfam" id="PF05222">
    <property type="entry name" value="AlaDh_PNT_N"/>
    <property type="match status" value="1"/>
</dbReference>
<dbReference type="InterPro" id="IPR036291">
    <property type="entry name" value="NAD(P)-bd_dom_sf"/>
</dbReference>
<keyword evidence="14 20" id="KW-0472">Membrane</keyword>
<comment type="subcellular location">
    <subcellularLocation>
        <location evidence="1">Mitochondrion inner membrane</location>
        <topology evidence="1">Multi-pass membrane protein</topology>
        <orientation evidence="1">Matrix side</orientation>
    </subcellularLocation>
</comment>
<evidence type="ECO:0000256" key="3">
    <source>
        <dbReference type="ARBA" id="ARBA00011738"/>
    </source>
</evidence>
<keyword evidence="5 20" id="KW-0812">Transmembrane</keyword>
<evidence type="ECO:0000256" key="12">
    <source>
        <dbReference type="ARBA" id="ARBA00023027"/>
    </source>
</evidence>
<dbReference type="NCBIfam" id="TIGR00561">
    <property type="entry name" value="pntA"/>
    <property type="match status" value="1"/>
</dbReference>
<gene>
    <name evidence="23" type="ORF">NHX12_027704</name>
</gene>
<dbReference type="PANTHER" id="PTHR10160:SF22">
    <property type="entry name" value="NAD(P) TRANSHYDROGENASE, MITOCHONDRIAL"/>
    <property type="match status" value="1"/>
</dbReference>
<keyword evidence="24" id="KW-1185">Reference proteome</keyword>
<dbReference type="EC" id="7.1.1.1" evidence="4"/>
<keyword evidence="11" id="KW-0007">Acetylation</keyword>
<comment type="function">
    <text evidence="16">The transhydrogenation between NADH and NADP is coupled to respiration and ATP hydrolysis and functions as a proton pump across the membrane. May play a role in reactive oxygen species (ROS) detoxification in the adrenal gland.</text>
</comment>
<feature type="transmembrane region" description="Helical" evidence="20">
    <location>
        <begin position="498"/>
        <end position="518"/>
    </location>
</feature>
<name>A0A9Q0EE48_9TELE</name>
<dbReference type="InterPro" id="IPR008142">
    <property type="entry name" value="AlaDH/PNT_CS1"/>
</dbReference>
<evidence type="ECO:0000256" key="16">
    <source>
        <dbReference type="ARBA" id="ARBA00054910"/>
    </source>
</evidence>
<protein>
    <recommendedName>
        <fullName evidence="18">NAD(P) transhydrogenase, mitochondrial</fullName>
        <ecNumber evidence="4">7.1.1.1</ecNumber>
    </recommendedName>
    <alternativeName>
        <fullName evidence="19">Nicotinamide nucleotide transhydrogenase</fullName>
    </alternativeName>
</protein>
<dbReference type="Pfam" id="PF02233">
    <property type="entry name" value="PNTB"/>
    <property type="match status" value="1"/>
</dbReference>
<dbReference type="SUPFAM" id="SSF51735">
    <property type="entry name" value="NAD(P)-binding Rossmann-fold domains"/>
    <property type="match status" value="1"/>
</dbReference>
<keyword evidence="7" id="KW-0521">NADP</keyword>
<dbReference type="SMART" id="SM01003">
    <property type="entry name" value="AlaDh_PNT_N"/>
    <property type="match status" value="1"/>
</dbReference>
<evidence type="ECO:0000256" key="15">
    <source>
        <dbReference type="ARBA" id="ARBA00048202"/>
    </source>
</evidence>
<evidence type="ECO:0000256" key="1">
    <source>
        <dbReference type="ARBA" id="ARBA00004292"/>
    </source>
</evidence>
<proteinExistence type="inferred from homology"/>
<dbReference type="OrthoDB" id="37244at2759"/>
<feature type="transmembrane region" description="Helical" evidence="20">
    <location>
        <begin position="647"/>
        <end position="667"/>
    </location>
</feature>
<comment type="subunit">
    <text evidence="3">Homodimer.</text>
</comment>
<feature type="transmembrane region" description="Helical" evidence="20">
    <location>
        <begin position="741"/>
        <end position="761"/>
    </location>
</feature>
<evidence type="ECO:0000256" key="5">
    <source>
        <dbReference type="ARBA" id="ARBA00022692"/>
    </source>
</evidence>
<dbReference type="InterPro" id="IPR034300">
    <property type="entry name" value="PNTB-like"/>
</dbReference>
<feature type="transmembrane region" description="Helical" evidence="20">
    <location>
        <begin position="623"/>
        <end position="640"/>
    </location>
</feature>
<dbReference type="Proteomes" id="UP001148018">
    <property type="component" value="Unassembled WGS sequence"/>
</dbReference>
<keyword evidence="13" id="KW-0496">Mitochondrion</keyword>
<dbReference type="Gene3D" id="3.40.50.720">
    <property type="entry name" value="NAD(P)-binding Rossmann-like Domain"/>
    <property type="match status" value="2"/>
</dbReference>
<dbReference type="Pfam" id="PF12769">
    <property type="entry name" value="PNTB_4TM"/>
    <property type="match status" value="1"/>
</dbReference>
<dbReference type="FunFam" id="3.40.50.720:FF:000028">
    <property type="entry name" value="NAD(P) transhydrogenase subunit alpha"/>
    <property type="match status" value="1"/>
</dbReference>
<feature type="transmembrane region" description="Helical" evidence="20">
    <location>
        <begin position="673"/>
        <end position="692"/>
    </location>
</feature>
<dbReference type="InterPro" id="IPR024605">
    <property type="entry name" value="NADP_transhyd_a_C"/>
</dbReference>
<dbReference type="GO" id="GO:0008750">
    <property type="term" value="F:proton-translocating NAD(P)+ transhydrogenase activity"/>
    <property type="evidence" value="ECO:0007669"/>
    <property type="project" value="UniProtKB-EC"/>
</dbReference>
<evidence type="ECO:0000256" key="7">
    <source>
        <dbReference type="ARBA" id="ARBA00022857"/>
    </source>
</evidence>
<keyword evidence="9" id="KW-1278">Translocase</keyword>
<dbReference type="InterPro" id="IPR007886">
    <property type="entry name" value="AlaDH/PNT_N"/>
</dbReference>
<evidence type="ECO:0000256" key="14">
    <source>
        <dbReference type="ARBA" id="ARBA00023136"/>
    </source>
</evidence>
<keyword evidence="10 20" id="KW-1133">Transmembrane helix</keyword>
<dbReference type="InterPro" id="IPR007698">
    <property type="entry name" value="AlaDH/PNT_NAD(H)-bd"/>
</dbReference>
<dbReference type="AlphaFoldDB" id="A0A9Q0EE48"/>
<keyword evidence="8" id="KW-0809">Transit peptide</keyword>
<dbReference type="SUPFAM" id="SSF52467">
    <property type="entry name" value="DHS-like NAD/FAD-binding domain"/>
    <property type="match status" value="1"/>
</dbReference>
<comment type="caution">
    <text evidence="23">The sequence shown here is derived from an EMBL/GenBank/DDBJ whole genome shotgun (WGS) entry which is preliminary data.</text>
</comment>
<dbReference type="FunFam" id="3.40.50.1220:FF:000002">
    <property type="entry name" value="NAD(P) transhydrogenase subunit beta"/>
    <property type="match status" value="1"/>
</dbReference>
<sequence length="1087" mass="113772">MTSLLRLVASGCSSPVFSGVACARLRGVPAAHLPFVRHFRTQQALARCVAPGVPYKQLTVGVPKEVFENERRVALSPAGVQALIKQGFNVVVESGAGDFSKFPDDMYLQAGATIRDTKDVLASDVLVKVRAPMFNPAVGAHEVDLMKESATLFSFVYPAQNPELLEMLSQKKATVLAMDQVPRVTIAQGFDALSSMANIAGYKAVVLAANNFGRFFTGQITAAGKVPPAKVLIIGGGVAGLAAAGTARAMGAIVRGFDTRAAALEQFKSLGAEPLEVNFKESGEGQGGYAKTMSKEFIEAEMKLFAKQCLDVDILITTALIPGRQAPVLITTAMVESMKEGSVVVDLAAEAGGNIETTVPGELTVHKGVTHVGFTDLPSRLPTQSSTLYSNNITKLMRAISPHQDHFHFNVKEEFNYGTMDHVIRGTVVMQDGRNLFPAPQPNNIPVAAPPKPKTVKELAAEKAAEISPFRANLTSAGVYTGGFGTLLGLGLSAPNAAFAQMVTVFGLAGIVGFHTVWGVTPALHSPLMSVTNAISGLTAVGGLSLMGGGFTPTTTAHTLAVAAAFISSVNIAGGFLVTKKMLDMFKRPTDPPEYTYLYLLPTGVFVGGYWATLQAGYNIEQMMYLGSGLCCVGALAGLSNQKTARLGNTLGMMGVAGGIAAALGYLKPSPELLAQMSAAMAVGGTAGLGIAKRIQISDLPQLVAAFHSLVGLAAVLTCVAEYMIEYPHFATDPAANFTKSVAYMGTFIGGVTFSGSLVAYGKLQGMLSSAPLALPGRHALNASLMAGCVGGMVPYMLDPSYTTGITCLGSVSALSAIMGVTLTAAIGGADMPVVITVLNSYSGWALCAEGFLLNNNLLTIVGALIGSSGAILSYIMCVAMNRSLVNVILGGYGTSSTGSGKPMEITGTHTEVNVDQTVEMIRDAHNIIITPGYGLCAAKAQYPIAELVKMLLEAGKQVRFGIHPVAGRMPGQLNVLLAEAGVPYDIVLEMEEINNDFKDTDLVLVIGANDTVNSASQEDPNSIIAGMPVLEVWKSKQVVVMKRSLGVGYAAVDNPIFYKPNTAMLLGDAKKTCDALQARVRASLDQ</sequence>
<dbReference type="InterPro" id="IPR026255">
    <property type="entry name" value="NADP_transhyd_a"/>
</dbReference>